<sequence length="181" mass="19692">MLAARFSYKPKRLLFWCAYSSTASTPTAAPSLLLKVRNDMKAAMKAKDGSRLDVLRGLISEVTNAAKSSKPITTDSQMLNLIRKRVKSSESAAEEFQNAKREDLRAREVAQIGVLQEYMPSKTLSEGDLTTIIQDAIGKMKAEGKDVNRGSVMKALVAEGGSLDGQLVDKKDVAMLVQGII</sequence>
<name>A0ABR4B5T7_9LECA</name>
<dbReference type="SUPFAM" id="SSF89095">
    <property type="entry name" value="GatB/YqeY motif"/>
    <property type="match status" value="1"/>
</dbReference>
<dbReference type="PANTHER" id="PTHR28055">
    <property type="entry name" value="ALTERED INHERITANCE OF MITOCHONDRIA PROTEIN 41, MITOCHONDRIAL"/>
    <property type="match status" value="1"/>
</dbReference>
<keyword evidence="1" id="KW-0496">Mitochondrion</keyword>
<comment type="subcellular location">
    <subcellularLocation>
        <location evidence="1">Mitochondrion</location>
    </subcellularLocation>
</comment>
<evidence type="ECO:0000313" key="2">
    <source>
        <dbReference type="EMBL" id="KAL2052416.1"/>
    </source>
</evidence>
<dbReference type="InterPro" id="IPR019004">
    <property type="entry name" value="YqeY/Aim41"/>
</dbReference>
<accession>A0ABR4B5T7</accession>
<protein>
    <recommendedName>
        <fullName evidence="1">Altered inheritance of mitochondria protein 41</fullName>
    </recommendedName>
</protein>
<dbReference type="Proteomes" id="UP001590951">
    <property type="component" value="Unassembled WGS sequence"/>
</dbReference>
<keyword evidence="3" id="KW-1185">Reference proteome</keyword>
<comment type="caution">
    <text evidence="2">The sequence shown here is derived from an EMBL/GenBank/DDBJ whole genome shotgun (WGS) entry which is preliminary data.</text>
</comment>
<gene>
    <name evidence="1" type="primary">AIM41</name>
    <name evidence="2" type="ORF">ABVK25_007288</name>
</gene>
<dbReference type="PANTHER" id="PTHR28055:SF1">
    <property type="entry name" value="ALTERED INHERITANCE OF MITOCHONDRIA PROTEIN 41, MITOCHONDRIAL"/>
    <property type="match status" value="1"/>
</dbReference>
<dbReference type="Pfam" id="PF09424">
    <property type="entry name" value="YqeY"/>
    <property type="match status" value="1"/>
</dbReference>
<proteinExistence type="inferred from homology"/>
<dbReference type="Gene3D" id="1.10.1510.10">
    <property type="entry name" value="Uncharacterised protein YqeY/AIM41 PF09424, N-terminal domain"/>
    <property type="match status" value="1"/>
</dbReference>
<dbReference type="InterPro" id="IPR042184">
    <property type="entry name" value="YqeY/Aim41_N"/>
</dbReference>
<evidence type="ECO:0000313" key="3">
    <source>
        <dbReference type="Proteomes" id="UP001590951"/>
    </source>
</evidence>
<evidence type="ECO:0000256" key="1">
    <source>
        <dbReference type="RuleBase" id="RU365099"/>
    </source>
</evidence>
<dbReference type="InterPro" id="IPR003789">
    <property type="entry name" value="Asn/Gln_tRNA_amidoTrase-B-like"/>
</dbReference>
<reference evidence="2 3" key="1">
    <citation type="submission" date="2024-09" db="EMBL/GenBank/DDBJ databases">
        <title>Rethinking Asexuality: The Enigmatic Case of Functional Sexual Genes in Lepraria (Stereocaulaceae).</title>
        <authorList>
            <person name="Doellman M."/>
            <person name="Sun Y."/>
            <person name="Barcenas-Pena A."/>
            <person name="Lumbsch H.T."/>
            <person name="Grewe F."/>
        </authorList>
    </citation>
    <scope>NUCLEOTIDE SEQUENCE [LARGE SCALE GENOMIC DNA]</scope>
    <source>
        <strain evidence="2 3">Grewe 0041</strain>
    </source>
</reference>
<dbReference type="EMBL" id="JBHFEH010000027">
    <property type="protein sequence ID" value="KAL2052416.1"/>
    <property type="molecule type" value="Genomic_DNA"/>
</dbReference>
<organism evidence="2 3">
    <name type="scientific">Lepraria finkii</name>
    <dbReference type="NCBI Taxonomy" id="1340010"/>
    <lineage>
        <taxon>Eukaryota</taxon>
        <taxon>Fungi</taxon>
        <taxon>Dikarya</taxon>
        <taxon>Ascomycota</taxon>
        <taxon>Pezizomycotina</taxon>
        <taxon>Lecanoromycetes</taxon>
        <taxon>OSLEUM clade</taxon>
        <taxon>Lecanoromycetidae</taxon>
        <taxon>Lecanorales</taxon>
        <taxon>Lecanorineae</taxon>
        <taxon>Stereocaulaceae</taxon>
        <taxon>Lepraria</taxon>
    </lineage>
</organism>
<comment type="similarity">
    <text evidence="1">Belongs to the AIM41 family.</text>
</comment>